<accession>A0ABW0IB38</accession>
<sequence length="396" mass="44787">MNRAKKILLFDTIIDGHHADYLTHLITYWVKNRLAGELVVVTQPAFRGRFEKVTAQEPGGQNVRFEPIPLAEVEAVHQASMLTRSFKEWNLVLKYIQVYKPAHVLLMYFDIFQLATWLGRSAPCPVSGIYFRPDFHYPRHPGLKAQLNGLRKKVTLQGALRQRGLANLFSLDHSAVDGLRQLNPRAQIWPLADPVESYDVSPVETEQLRAELGIEPGRQIFLLFGHLDERKGIEPLLEALKDLPTGQQKEVCLVLVGPVLPGFREKIEQKMAEIGKDLQIVRIFNEVKGRQIQVFFELSDYVLALYQRHVGMASVVVRAAVSRKPVLASDYGYLGQLVQTEQLGAVADTTSPAAIRTMFQRVLTTEIPYSKANLQKLADRNSDVSFAERIFNHLSP</sequence>
<dbReference type="Gene3D" id="3.40.50.2000">
    <property type="entry name" value="Glycogen Phosphorylase B"/>
    <property type="match status" value="1"/>
</dbReference>
<evidence type="ECO:0000313" key="3">
    <source>
        <dbReference type="Proteomes" id="UP001596106"/>
    </source>
</evidence>
<dbReference type="GO" id="GO:0016757">
    <property type="term" value="F:glycosyltransferase activity"/>
    <property type="evidence" value="ECO:0007669"/>
    <property type="project" value="UniProtKB-KW"/>
</dbReference>
<feature type="domain" description="Glycosyl transferase family 1" evidence="1">
    <location>
        <begin position="206"/>
        <end position="366"/>
    </location>
</feature>
<protein>
    <submittedName>
        <fullName evidence="2">Glycosyltransferase</fullName>
        <ecNumber evidence="2">2.4.-.-</ecNumber>
    </submittedName>
</protein>
<dbReference type="PANTHER" id="PTHR12526">
    <property type="entry name" value="GLYCOSYLTRANSFERASE"/>
    <property type="match status" value="1"/>
</dbReference>
<evidence type="ECO:0000259" key="1">
    <source>
        <dbReference type="Pfam" id="PF00534"/>
    </source>
</evidence>
<dbReference type="RefSeq" id="WP_379846086.1">
    <property type="nucleotide sequence ID" value="NZ_JBHSMA010000004.1"/>
</dbReference>
<dbReference type="Pfam" id="PF00534">
    <property type="entry name" value="Glycos_transf_1"/>
    <property type="match status" value="1"/>
</dbReference>
<keyword evidence="3" id="KW-1185">Reference proteome</keyword>
<dbReference type="EC" id="2.4.-.-" evidence="2"/>
<reference evidence="3" key="1">
    <citation type="journal article" date="2019" name="Int. J. Syst. Evol. Microbiol.">
        <title>The Global Catalogue of Microorganisms (GCM) 10K type strain sequencing project: providing services to taxonomists for standard genome sequencing and annotation.</title>
        <authorList>
            <consortium name="The Broad Institute Genomics Platform"/>
            <consortium name="The Broad Institute Genome Sequencing Center for Infectious Disease"/>
            <person name="Wu L."/>
            <person name="Ma J."/>
        </authorList>
    </citation>
    <scope>NUCLEOTIDE SEQUENCE [LARGE SCALE GENOMIC DNA]</scope>
    <source>
        <strain evidence="3">CCUG 55250</strain>
    </source>
</reference>
<keyword evidence="2" id="KW-0328">Glycosyltransferase</keyword>
<keyword evidence="2" id="KW-0808">Transferase</keyword>
<dbReference type="SUPFAM" id="SSF53756">
    <property type="entry name" value="UDP-Glycosyltransferase/glycogen phosphorylase"/>
    <property type="match status" value="1"/>
</dbReference>
<dbReference type="Proteomes" id="UP001596106">
    <property type="component" value="Unassembled WGS sequence"/>
</dbReference>
<proteinExistence type="predicted"/>
<name>A0ABW0IB38_9BACT</name>
<gene>
    <name evidence="2" type="ORF">ACFPMF_14235</name>
</gene>
<organism evidence="2 3">
    <name type="scientific">Larkinella bovis</name>
    <dbReference type="NCBI Taxonomy" id="683041"/>
    <lineage>
        <taxon>Bacteria</taxon>
        <taxon>Pseudomonadati</taxon>
        <taxon>Bacteroidota</taxon>
        <taxon>Cytophagia</taxon>
        <taxon>Cytophagales</taxon>
        <taxon>Spirosomataceae</taxon>
        <taxon>Larkinella</taxon>
    </lineage>
</organism>
<dbReference type="EMBL" id="JBHSMA010000004">
    <property type="protein sequence ID" value="MFC5410481.1"/>
    <property type="molecule type" value="Genomic_DNA"/>
</dbReference>
<evidence type="ECO:0000313" key="2">
    <source>
        <dbReference type="EMBL" id="MFC5410481.1"/>
    </source>
</evidence>
<comment type="caution">
    <text evidence="2">The sequence shown here is derived from an EMBL/GenBank/DDBJ whole genome shotgun (WGS) entry which is preliminary data.</text>
</comment>
<dbReference type="InterPro" id="IPR001296">
    <property type="entry name" value="Glyco_trans_1"/>
</dbReference>